<evidence type="ECO:0000256" key="2">
    <source>
        <dbReference type="RuleBase" id="RU004508"/>
    </source>
</evidence>
<evidence type="ECO:0000313" key="3">
    <source>
        <dbReference type="EMBL" id="TBW37402.1"/>
    </source>
</evidence>
<dbReference type="Gene3D" id="3.90.1150.10">
    <property type="entry name" value="Aspartate Aminotransferase, domain 1"/>
    <property type="match status" value="1"/>
</dbReference>
<dbReference type="CDD" id="cd00616">
    <property type="entry name" value="AHBA_syn"/>
    <property type="match status" value="1"/>
</dbReference>
<dbReference type="RefSeq" id="WP_131309740.1">
    <property type="nucleotide sequence ID" value="NZ_SJFN01000015.1"/>
</dbReference>
<dbReference type="SUPFAM" id="SSF53383">
    <property type="entry name" value="PLP-dependent transferases"/>
    <property type="match status" value="1"/>
</dbReference>
<dbReference type="Pfam" id="PF01041">
    <property type="entry name" value="DegT_DnrJ_EryC1"/>
    <property type="match status" value="1"/>
</dbReference>
<name>A0A4Q9VNZ8_9HYPH</name>
<dbReference type="Gene3D" id="3.40.640.10">
    <property type="entry name" value="Type I PLP-dependent aspartate aminotransferase-like (Major domain)"/>
    <property type="match status" value="1"/>
</dbReference>
<dbReference type="AlphaFoldDB" id="A0A4Q9VNZ8"/>
<organism evidence="3 4">
    <name type="scientific">Siculibacillus lacustris</name>
    <dbReference type="NCBI Taxonomy" id="1549641"/>
    <lineage>
        <taxon>Bacteria</taxon>
        <taxon>Pseudomonadati</taxon>
        <taxon>Pseudomonadota</taxon>
        <taxon>Alphaproteobacteria</taxon>
        <taxon>Hyphomicrobiales</taxon>
        <taxon>Ancalomicrobiaceae</taxon>
        <taxon>Siculibacillus</taxon>
    </lineage>
</organism>
<dbReference type="Proteomes" id="UP000292781">
    <property type="component" value="Unassembled WGS sequence"/>
</dbReference>
<gene>
    <name evidence="3" type="ORF">EYW49_11645</name>
</gene>
<comment type="similarity">
    <text evidence="1 2">Belongs to the DegT/DnrJ/EryC1 family.</text>
</comment>
<comment type="caution">
    <text evidence="3">The sequence shown here is derived from an EMBL/GenBank/DDBJ whole genome shotgun (WGS) entry which is preliminary data.</text>
</comment>
<dbReference type="OrthoDB" id="9768668at2"/>
<dbReference type="InterPro" id="IPR015424">
    <property type="entry name" value="PyrdxlP-dep_Trfase"/>
</dbReference>
<reference evidence="3 4" key="1">
    <citation type="submission" date="2019-02" db="EMBL/GenBank/DDBJ databases">
        <title>Siculibacillus lacustris gen. nov., sp. nov., a new rosette-forming bacterium isolated from a freshwater crater lake (Lake St. Ana, Romania).</title>
        <authorList>
            <person name="Felfoldi T."/>
            <person name="Marton Z."/>
            <person name="Szabo A."/>
            <person name="Mentes A."/>
            <person name="Boka K."/>
            <person name="Marialigeti K."/>
            <person name="Mathe I."/>
            <person name="Koncz M."/>
            <person name="Schumann P."/>
            <person name="Toth E."/>
        </authorList>
    </citation>
    <scope>NUCLEOTIDE SEQUENCE [LARGE SCALE GENOMIC DNA]</scope>
    <source>
        <strain evidence="3 4">SA-279</strain>
    </source>
</reference>
<keyword evidence="2" id="KW-0663">Pyridoxal phosphate</keyword>
<dbReference type="PANTHER" id="PTHR30244">
    <property type="entry name" value="TRANSAMINASE"/>
    <property type="match status" value="1"/>
</dbReference>
<protein>
    <submittedName>
        <fullName evidence="3">DegT/DnrJ/EryC1/StrS family aminotransferase</fullName>
    </submittedName>
</protein>
<evidence type="ECO:0000256" key="1">
    <source>
        <dbReference type="ARBA" id="ARBA00037999"/>
    </source>
</evidence>
<dbReference type="PANTHER" id="PTHR30244:SF34">
    <property type="entry name" value="DTDP-4-AMINO-4,6-DIDEOXYGALACTOSE TRANSAMINASE"/>
    <property type="match status" value="1"/>
</dbReference>
<proteinExistence type="inferred from homology"/>
<dbReference type="InterPro" id="IPR000653">
    <property type="entry name" value="DegT/StrS_aminotransferase"/>
</dbReference>
<dbReference type="InterPro" id="IPR015422">
    <property type="entry name" value="PyrdxlP-dep_Trfase_small"/>
</dbReference>
<accession>A0A4Q9VNZ8</accession>
<keyword evidence="3" id="KW-0032">Aminotransferase</keyword>
<dbReference type="InterPro" id="IPR015421">
    <property type="entry name" value="PyrdxlP-dep_Trfase_major"/>
</dbReference>
<dbReference type="EMBL" id="SJFN01000015">
    <property type="protein sequence ID" value="TBW37402.1"/>
    <property type="molecule type" value="Genomic_DNA"/>
</dbReference>
<keyword evidence="3" id="KW-0808">Transferase</keyword>
<dbReference type="GO" id="GO:0030170">
    <property type="term" value="F:pyridoxal phosphate binding"/>
    <property type="evidence" value="ECO:0007669"/>
    <property type="project" value="TreeGrafter"/>
</dbReference>
<sequence>MTTPYPLASTTWDDEEAAALERVIASGRYTMGPEVQAFEADFAAHFGSRHAVMVNSGSSANLLAIAAVMYHPDLGLEPGDEVIVPTVSWSTTFYPLHQNRLVMRFVDVDRATLNLDLDLVEAAITPRTRAIFAVNLLGNPCDFARLRKIAAEHSLLLFEDNCESMGATFEGRAAGTFGLFGTFSTFYSHHICTMEGGVVVTDDEKLYHTMLSLRAHGWLREQPAHSHLATDVDDFAGLFRFVLPGFNFRPLEMEGALGRSQLRKLPELVRHRRANAQVFTRAFGDIPGIRLQQETGESSWFGFALILEGPLSGQRRALVEVLRAAGVECRPIVAGNFLANPVMRHLDHSVAGPVPVAEAIDVDGLFIGNHHHPVGDDLERIAEVVRGFAAARA</sequence>
<dbReference type="PIRSF" id="PIRSF000390">
    <property type="entry name" value="PLP_StrS"/>
    <property type="match status" value="1"/>
</dbReference>
<dbReference type="GO" id="GO:0000271">
    <property type="term" value="P:polysaccharide biosynthetic process"/>
    <property type="evidence" value="ECO:0007669"/>
    <property type="project" value="TreeGrafter"/>
</dbReference>
<dbReference type="GO" id="GO:0008483">
    <property type="term" value="F:transaminase activity"/>
    <property type="evidence" value="ECO:0007669"/>
    <property type="project" value="UniProtKB-KW"/>
</dbReference>
<keyword evidence="4" id="KW-1185">Reference proteome</keyword>
<evidence type="ECO:0000313" key="4">
    <source>
        <dbReference type="Proteomes" id="UP000292781"/>
    </source>
</evidence>